<name>K4A030_SETIT</name>
<evidence type="ECO:0000256" key="1">
    <source>
        <dbReference type="SAM" id="MobiDB-lite"/>
    </source>
</evidence>
<sequence>MVMPEWSNLPTSKEQVHVNEVLVKIANLKSRGLTAGAISINFSKRLIQPIKYQVHPAYEYSGPEESTREVQRKVPKEEINNRVSKFFGGIIRNRNCPKAYSLKWPSSNPRRPKIRPTDEQNVPPIDLQWEIDSSIGLDMGVTEEWPQPSEKRRMMAGKKKEKAASITTSTAMSASDADEESNTLSSTA</sequence>
<evidence type="ECO:0000313" key="3">
    <source>
        <dbReference type="Proteomes" id="UP000004995"/>
    </source>
</evidence>
<reference evidence="3" key="1">
    <citation type="journal article" date="2012" name="Nat. Biotechnol.">
        <title>Reference genome sequence of the model plant Setaria.</title>
        <authorList>
            <person name="Bennetzen J.L."/>
            <person name="Schmutz J."/>
            <person name="Wang H."/>
            <person name="Percifield R."/>
            <person name="Hawkins J."/>
            <person name="Pontaroli A.C."/>
            <person name="Estep M."/>
            <person name="Feng L."/>
            <person name="Vaughn J.N."/>
            <person name="Grimwood J."/>
            <person name="Jenkins J."/>
            <person name="Barry K."/>
            <person name="Lindquist E."/>
            <person name="Hellsten U."/>
            <person name="Deshpande S."/>
            <person name="Wang X."/>
            <person name="Wu X."/>
            <person name="Mitros T."/>
            <person name="Triplett J."/>
            <person name="Yang X."/>
            <person name="Ye C.Y."/>
            <person name="Mauro-Herrera M."/>
            <person name="Wang L."/>
            <person name="Li P."/>
            <person name="Sharma M."/>
            <person name="Sharma R."/>
            <person name="Ronald P.C."/>
            <person name="Panaud O."/>
            <person name="Kellogg E.A."/>
            <person name="Brutnell T.P."/>
            <person name="Doust A.N."/>
            <person name="Tuskan G.A."/>
            <person name="Rokhsar D."/>
            <person name="Devos K.M."/>
        </authorList>
    </citation>
    <scope>NUCLEOTIDE SEQUENCE [LARGE SCALE GENOMIC DNA]</scope>
    <source>
        <strain evidence="3">cv. Yugu1</strain>
    </source>
</reference>
<dbReference type="Proteomes" id="UP000004995">
    <property type="component" value="Unassembled WGS sequence"/>
</dbReference>
<evidence type="ECO:0000313" key="2">
    <source>
        <dbReference type="EnsemblPlants" id="KQL25489"/>
    </source>
</evidence>
<proteinExistence type="predicted"/>
<dbReference type="HOGENOM" id="CLU_1443336_0_0_1"/>
<protein>
    <submittedName>
        <fullName evidence="2">Uncharacterized protein</fullName>
    </submittedName>
</protein>
<dbReference type="AlphaFoldDB" id="K4A030"/>
<dbReference type="PANTHER" id="PTHR33026">
    <property type="entry name" value="OS06G0360600 PROTEIN"/>
    <property type="match status" value="1"/>
</dbReference>
<dbReference type="InParanoid" id="K4A030"/>
<dbReference type="EMBL" id="AGNK02001215">
    <property type="status" value="NOT_ANNOTATED_CDS"/>
    <property type="molecule type" value="Genomic_DNA"/>
</dbReference>
<accession>K4A030</accession>
<dbReference type="EnsemblPlants" id="KQL25489">
    <property type="protein sequence ID" value="KQL25489"/>
    <property type="gene ID" value="SETIT_032216mg"/>
</dbReference>
<dbReference type="PANTHER" id="PTHR33026:SF7">
    <property type="entry name" value="OS03G0100275 PROTEIN"/>
    <property type="match status" value="1"/>
</dbReference>
<organism evidence="2 3">
    <name type="scientific">Setaria italica</name>
    <name type="common">Foxtail millet</name>
    <name type="synonym">Panicum italicum</name>
    <dbReference type="NCBI Taxonomy" id="4555"/>
    <lineage>
        <taxon>Eukaryota</taxon>
        <taxon>Viridiplantae</taxon>
        <taxon>Streptophyta</taxon>
        <taxon>Embryophyta</taxon>
        <taxon>Tracheophyta</taxon>
        <taxon>Spermatophyta</taxon>
        <taxon>Magnoliopsida</taxon>
        <taxon>Liliopsida</taxon>
        <taxon>Poales</taxon>
        <taxon>Poaceae</taxon>
        <taxon>PACMAD clade</taxon>
        <taxon>Panicoideae</taxon>
        <taxon>Panicodae</taxon>
        <taxon>Paniceae</taxon>
        <taxon>Cenchrinae</taxon>
        <taxon>Setaria</taxon>
    </lineage>
</organism>
<reference evidence="2" key="2">
    <citation type="submission" date="2018-08" db="UniProtKB">
        <authorList>
            <consortium name="EnsemblPlants"/>
        </authorList>
    </citation>
    <scope>IDENTIFICATION</scope>
    <source>
        <strain evidence="2">Yugu1</strain>
    </source>
</reference>
<dbReference type="Gramene" id="KQL25489">
    <property type="protein sequence ID" value="KQL25489"/>
    <property type="gene ID" value="SETIT_032216mg"/>
</dbReference>
<feature type="compositionally biased region" description="Low complexity" evidence="1">
    <location>
        <begin position="164"/>
        <end position="175"/>
    </location>
</feature>
<feature type="region of interest" description="Disordered" evidence="1">
    <location>
        <begin position="138"/>
        <end position="188"/>
    </location>
</feature>
<keyword evidence="3" id="KW-1185">Reference proteome</keyword>
<feature type="region of interest" description="Disordered" evidence="1">
    <location>
        <begin position="102"/>
        <end position="122"/>
    </location>
</feature>